<evidence type="ECO:0000256" key="1">
    <source>
        <dbReference type="ARBA" id="ARBA00000822"/>
    </source>
</evidence>
<dbReference type="GO" id="GO:0008843">
    <property type="term" value="F:endochitinase activity"/>
    <property type="evidence" value="ECO:0007669"/>
    <property type="project" value="UniProtKB-EC"/>
</dbReference>
<dbReference type="GO" id="GO:0005576">
    <property type="term" value="C:extracellular region"/>
    <property type="evidence" value="ECO:0007669"/>
    <property type="project" value="InterPro"/>
</dbReference>
<dbReference type="InterPro" id="IPR029070">
    <property type="entry name" value="Chitinase_insertion_sf"/>
</dbReference>
<dbReference type="Pfam" id="PF02839">
    <property type="entry name" value="CBM_5_12"/>
    <property type="match status" value="1"/>
</dbReference>
<evidence type="ECO:0000256" key="4">
    <source>
        <dbReference type="ARBA" id="ARBA00022801"/>
    </source>
</evidence>
<dbReference type="Pfam" id="PF00704">
    <property type="entry name" value="Glyco_hydro_18"/>
    <property type="match status" value="2"/>
</dbReference>
<keyword evidence="12" id="KW-1185">Reference proteome</keyword>
<dbReference type="InterPro" id="IPR022409">
    <property type="entry name" value="PKD/Chitinase_dom"/>
</dbReference>
<evidence type="ECO:0000256" key="6">
    <source>
        <dbReference type="ARBA" id="ARBA00023277"/>
    </source>
</evidence>
<protein>
    <recommendedName>
        <fullName evidence="3">chitinase</fullName>
        <ecNumber evidence="3">3.2.1.14</ecNumber>
    </recommendedName>
</protein>
<dbReference type="InterPro" id="IPR017853">
    <property type="entry name" value="GH"/>
</dbReference>
<dbReference type="PANTHER" id="PTHR11177:SF317">
    <property type="entry name" value="CHITINASE 12-RELATED"/>
    <property type="match status" value="1"/>
</dbReference>
<keyword evidence="6" id="KW-0119">Carbohydrate metabolism</keyword>
<dbReference type="Pfam" id="PF18962">
    <property type="entry name" value="Por_Secre_tail"/>
    <property type="match status" value="1"/>
</dbReference>
<keyword evidence="9" id="KW-0732">Signal</keyword>
<evidence type="ECO:0000313" key="11">
    <source>
        <dbReference type="EMBL" id="SMD32013.1"/>
    </source>
</evidence>
<dbReference type="Pfam" id="PF17957">
    <property type="entry name" value="Big_7"/>
    <property type="match status" value="5"/>
</dbReference>
<dbReference type="EMBL" id="FWYF01000001">
    <property type="protein sequence ID" value="SMD32013.1"/>
    <property type="molecule type" value="Genomic_DNA"/>
</dbReference>
<dbReference type="PROSITE" id="PS51910">
    <property type="entry name" value="GH18_2"/>
    <property type="match status" value="2"/>
</dbReference>
<evidence type="ECO:0000256" key="7">
    <source>
        <dbReference type="ARBA" id="ARBA00023295"/>
    </source>
</evidence>
<feature type="chain" id="PRO_5013297776" description="chitinase" evidence="9">
    <location>
        <begin position="38"/>
        <end position="1569"/>
    </location>
</feature>
<dbReference type="SUPFAM" id="SSF51055">
    <property type="entry name" value="Carbohydrate binding domain"/>
    <property type="match status" value="1"/>
</dbReference>
<dbReference type="STRING" id="692418.SAMN04488029_0351"/>
<feature type="signal peptide" evidence="9">
    <location>
        <begin position="1"/>
        <end position="37"/>
    </location>
</feature>
<dbReference type="InterPro" id="IPR036573">
    <property type="entry name" value="CBM_sf_5/12"/>
</dbReference>
<dbReference type="SMART" id="SM00495">
    <property type="entry name" value="ChtBD3"/>
    <property type="match status" value="2"/>
</dbReference>
<dbReference type="GO" id="GO:0005975">
    <property type="term" value="P:carbohydrate metabolic process"/>
    <property type="evidence" value="ECO:0007669"/>
    <property type="project" value="InterPro"/>
</dbReference>
<evidence type="ECO:0000256" key="9">
    <source>
        <dbReference type="SAM" id="SignalP"/>
    </source>
</evidence>
<dbReference type="CDD" id="cd02871">
    <property type="entry name" value="GH18_chitinase_D-like"/>
    <property type="match status" value="1"/>
</dbReference>
<dbReference type="InterPro" id="IPR001223">
    <property type="entry name" value="Glyco_hydro18_cat"/>
</dbReference>
<dbReference type="EC" id="3.2.1.14" evidence="3"/>
<dbReference type="RefSeq" id="WP_084370698.1">
    <property type="nucleotide sequence ID" value="NZ_FWYF01000001.1"/>
</dbReference>
<dbReference type="GO" id="GO:0030246">
    <property type="term" value="F:carbohydrate binding"/>
    <property type="evidence" value="ECO:0007669"/>
    <property type="project" value="InterPro"/>
</dbReference>
<dbReference type="GO" id="GO:0008061">
    <property type="term" value="F:chitin binding"/>
    <property type="evidence" value="ECO:0007669"/>
    <property type="project" value="InterPro"/>
</dbReference>
<dbReference type="Proteomes" id="UP000192472">
    <property type="component" value="Unassembled WGS sequence"/>
</dbReference>
<comment type="catalytic activity">
    <reaction evidence="1">
        <text>Random endo-hydrolysis of N-acetyl-beta-D-glucosaminide (1-&gt;4)-beta-linkages in chitin and chitodextrins.</text>
        <dbReference type="EC" id="3.2.1.14"/>
    </reaction>
</comment>
<comment type="similarity">
    <text evidence="2">Belongs to the glycosyl hydrolase 18 family. Chitinase class II subfamily.</text>
</comment>
<dbReference type="InterPro" id="IPR001579">
    <property type="entry name" value="Glyco_hydro_18_chit_AS"/>
</dbReference>
<evidence type="ECO:0000259" key="10">
    <source>
        <dbReference type="PROSITE" id="PS51910"/>
    </source>
</evidence>
<keyword evidence="5" id="KW-0624">Polysaccharide degradation</keyword>
<dbReference type="PROSITE" id="PS01095">
    <property type="entry name" value="GH18_1"/>
    <property type="match status" value="2"/>
</dbReference>
<evidence type="ECO:0000256" key="8">
    <source>
        <dbReference type="RuleBase" id="RU000489"/>
    </source>
</evidence>
<evidence type="ECO:0000256" key="3">
    <source>
        <dbReference type="ARBA" id="ARBA00012729"/>
    </source>
</evidence>
<dbReference type="PANTHER" id="PTHR11177">
    <property type="entry name" value="CHITINASE"/>
    <property type="match status" value="1"/>
</dbReference>
<dbReference type="InterPro" id="IPR026444">
    <property type="entry name" value="Secre_tail"/>
</dbReference>
<dbReference type="Gene3D" id="3.20.20.80">
    <property type="entry name" value="Glycosidases"/>
    <property type="match status" value="2"/>
</dbReference>
<dbReference type="Gene3D" id="3.10.50.10">
    <property type="match status" value="1"/>
</dbReference>
<sequence length="1569" mass="167796">MKHSYQIMSRKWCVYRRLHLLSFYLLLQFLFIYPAQAQVNTGGNATTSDHTKQIIGYITNWDAWKAANAGLPSAGALTHMNIDYSKYTILNYSFFGVAQDGSLHSGDHRNKNIYQEGQVQAPSELLFTDIYSSWDFHILFGQLDAVQYINEEVKTRAESYGYVVEVGGNSWSHPAWGLSGSLPLPLPTEGGAPGLLEMAHQNGVKVMASIGGWSMCKHFPEMAADPIKRAAFVADCQKLINMGFDGIDLDWEYPGPYAGMNFTGSNADYANYTLLVQEIREAIGADKLITAAFAASVQKLQGFDWPALSQTMDYFNIMSYDYNGGWSNIAGHNSPLYPYDGAEAPEFNWHSTLTGLIGIGVPAAKINMGSAFYGRGVITNGAADLNVATVKRNETVQPDGPITTCADFTNWPREVYDGTPNYYYIKQQALGASSGWIEHWDDQAKVPYLTKDNFFLSYDNEQSIGLKAQYVVDNSLAGTIVWTVYGDLEISGTVQSFGTKLKRWSNVSSELINTINEVFADGSNPLNQPPTASLTNPQNGASYQIGESISLNADAADADGTVTKVEFYANGNKLGEDNSSPYSYLWTNATLGDYSLTAKATDNEGATGTSLAVMVSVSDSTVGMAPQVSMTNPLSGAELTTGTALTLTATASDSDGTIASIVFTVNGQDYAGTLNGSNYTASWTPAADGSYSIVVTATDNDALTASDQVSVNATTPSSCSVAAWDPTTVYHGGDQVSHNGTLYQANYWTQGNNPSTNNGQYAHWLEIGPCGDPQNQSPSVSITSPANNASFSEGSIAIEASATDSDGSIVLVEFFVDGSKVGDDNAAPYEFSQSFLAGNYSLTTAATDDQGASTTSLPVSISVSATGSNVPPVVSITAPTDGSSYVEGDLVSITADASDADGTVSKVEFFLAGAKIGEDTSAPYSIDWTSTEGSFALTAVATDNENATTTSDAISITVTVDGGGECDSPQYQEDGGYAAGSEVQNGGKKYQCKDYPFSGWCNGSAWAYEPGVGAHWQDAWNDLGDCGTNPSENESPEVSISSPTAGTNFNSGAVVNIQATASDTDGSIATVEFYVNGSKIGEDLSSPYSFSWTSTDGNHQLMVKATDNENASAESAQVNITVGTVTPPTGDLPDRVLVGYWHNFINGAGGMRLSEISDKWDVINISFAEPSTQLGSTMVFTPDHSIYPTVQEFKNDVAALQSQGKKVLISLGGANGAIHLDDAADAQAYSSSMINIITEYGFDGLDIDLEGSSLSLNAGDTDFRNPTSPKIVNFINGTQTILSHFGAGLILTAAPETLYVQGGLNNYGGGAGAYLPVIYAFKDRLNYIHVQHYNTGCMLGLGQNSPCYQQGTADFQVAMAEMLLQGFPVPGHATGFPALRQDQVAIGLPASPQAAGGGYTTPATVHQALDYLVKGIPYGGNYTLVNPSGYPNFRGLMTWSINWDEYNNFEYSNNHRTYLDALGATSARSLNQPESLDETIFKEEMDALVCYPNPFNDEVNLSFTLRQEGKVILSVYNQIGAKVVDLVNNESFGLGSHKVTWDSDQLPKGLYLFRLGIGDEITTYRLIKK</sequence>
<evidence type="ECO:0000256" key="2">
    <source>
        <dbReference type="ARBA" id="ARBA00009121"/>
    </source>
</evidence>
<dbReference type="NCBIfam" id="TIGR04183">
    <property type="entry name" value="Por_Secre_tail"/>
    <property type="match status" value="1"/>
</dbReference>
<proteinExistence type="inferred from homology"/>
<keyword evidence="4 8" id="KW-0378">Hydrolase</keyword>
<keyword evidence="7 8" id="KW-0326">Glycosidase</keyword>
<dbReference type="SMART" id="SM00089">
    <property type="entry name" value="PKD"/>
    <property type="match status" value="3"/>
</dbReference>
<evidence type="ECO:0000313" key="12">
    <source>
        <dbReference type="Proteomes" id="UP000192472"/>
    </source>
</evidence>
<gene>
    <name evidence="11" type="ORF">SAMN04488029_0351</name>
</gene>
<name>A0A1W2G5Y1_REIFA</name>
<feature type="domain" description="GH18" evidence="10">
    <location>
        <begin position="52"/>
        <end position="522"/>
    </location>
</feature>
<dbReference type="Gene3D" id="2.60.40.10">
    <property type="entry name" value="Immunoglobulins"/>
    <property type="match status" value="5"/>
</dbReference>
<dbReference type="InterPro" id="IPR003610">
    <property type="entry name" value="CBM5/12"/>
</dbReference>
<evidence type="ECO:0000256" key="5">
    <source>
        <dbReference type="ARBA" id="ARBA00023024"/>
    </source>
</evidence>
<keyword evidence="5" id="KW-0146">Chitin degradation</keyword>
<dbReference type="OrthoDB" id="9775889at2"/>
<dbReference type="GO" id="GO:0006032">
    <property type="term" value="P:chitin catabolic process"/>
    <property type="evidence" value="ECO:0007669"/>
    <property type="project" value="UniProtKB-KW"/>
</dbReference>
<feature type="domain" description="GH18" evidence="10">
    <location>
        <begin position="1135"/>
        <end position="1462"/>
    </location>
</feature>
<accession>A0A1W2G5Y1</accession>
<reference evidence="11 12" key="1">
    <citation type="submission" date="2017-04" db="EMBL/GenBank/DDBJ databases">
        <authorList>
            <person name="Afonso C.L."/>
            <person name="Miller P.J."/>
            <person name="Scott M.A."/>
            <person name="Spackman E."/>
            <person name="Goraichik I."/>
            <person name="Dimitrov K.M."/>
            <person name="Suarez D.L."/>
            <person name="Swayne D.E."/>
        </authorList>
    </citation>
    <scope>NUCLEOTIDE SEQUENCE [LARGE SCALE GENOMIC DNA]</scope>
    <source>
        <strain evidence="11 12">DSM 26133</strain>
    </source>
</reference>
<dbReference type="InterPro" id="IPR013783">
    <property type="entry name" value="Ig-like_fold"/>
</dbReference>
<dbReference type="SUPFAM" id="SSF54556">
    <property type="entry name" value="Chitinase insertion domain"/>
    <property type="match status" value="1"/>
</dbReference>
<dbReference type="InterPro" id="IPR050314">
    <property type="entry name" value="Glycosyl_Hydrlase_18"/>
</dbReference>
<dbReference type="Gene3D" id="2.10.10.20">
    <property type="entry name" value="Carbohydrate-binding module superfamily 5/12"/>
    <property type="match status" value="1"/>
</dbReference>
<dbReference type="CDD" id="cd12215">
    <property type="entry name" value="ChiC_BD"/>
    <property type="match status" value="1"/>
</dbReference>
<organism evidence="11 12">
    <name type="scientific">Reichenbachiella faecimaris</name>
    <dbReference type="NCBI Taxonomy" id="692418"/>
    <lineage>
        <taxon>Bacteria</taxon>
        <taxon>Pseudomonadati</taxon>
        <taxon>Bacteroidota</taxon>
        <taxon>Cytophagia</taxon>
        <taxon>Cytophagales</taxon>
        <taxon>Reichenbachiellaceae</taxon>
        <taxon>Reichenbachiella</taxon>
    </lineage>
</organism>
<dbReference type="SMART" id="SM00636">
    <property type="entry name" value="Glyco_18"/>
    <property type="match status" value="1"/>
</dbReference>
<dbReference type="InterPro" id="IPR011583">
    <property type="entry name" value="Chitinase_II/V-like_cat"/>
</dbReference>
<dbReference type="SUPFAM" id="SSF51445">
    <property type="entry name" value="(Trans)glycosidases"/>
    <property type="match status" value="2"/>
</dbReference>